<protein>
    <submittedName>
        <fullName evidence="1">Uncharacterized protein</fullName>
    </submittedName>
</protein>
<reference evidence="1 2" key="1">
    <citation type="submission" date="2015-03" db="EMBL/GenBank/DDBJ databases">
        <title>Draft genome of the nematode, Opisthorchis viverrini.</title>
        <authorList>
            <person name="Mitreva M."/>
        </authorList>
    </citation>
    <scope>NUCLEOTIDE SEQUENCE [LARGE SCALE GENOMIC DNA]</scope>
    <source>
        <strain evidence="1">Khon Kaen</strain>
    </source>
</reference>
<dbReference type="InterPro" id="IPR023650">
    <property type="entry name" value="Beta-lactam_class-A_AS"/>
</dbReference>
<sequence length="235" mass="25423">MSPSLRALQQCSSTTDHPLSSQFAMASTSKAPLCASPLGKLKPTRKRHMSAGHSLCAARTRFADRVACGQHTASRVSHIKNVCSQIGGMLQTETGAATHNDKFTLSNQLPTFPTPIDPAVSNRVPLISLNACNDLGESNRAPKADESNSLKLRLAIAWQKKARRLQDELITRVKGIVFTECPEVLNLSMEGLGWGAQLLAEDAPGSPSATPPTIFKPFGSRLPSRVLEIRKWLSE</sequence>
<gene>
    <name evidence="1" type="ORF">X801_06932</name>
</gene>
<organism evidence="1 2">
    <name type="scientific">Opisthorchis viverrini</name>
    <name type="common">Southeast Asian liver fluke</name>
    <dbReference type="NCBI Taxonomy" id="6198"/>
    <lineage>
        <taxon>Eukaryota</taxon>
        <taxon>Metazoa</taxon>
        <taxon>Spiralia</taxon>
        <taxon>Lophotrochozoa</taxon>
        <taxon>Platyhelminthes</taxon>
        <taxon>Trematoda</taxon>
        <taxon>Digenea</taxon>
        <taxon>Opisthorchiida</taxon>
        <taxon>Opisthorchiata</taxon>
        <taxon>Opisthorchiidae</taxon>
        <taxon>Opisthorchis</taxon>
    </lineage>
</organism>
<keyword evidence="2" id="KW-1185">Reference proteome</keyword>
<accession>A0A1S8WRU3</accession>
<name>A0A1S8WRU3_OPIVI</name>
<dbReference type="Proteomes" id="UP000243686">
    <property type="component" value="Unassembled WGS sequence"/>
</dbReference>
<dbReference type="AlphaFoldDB" id="A0A1S8WRU3"/>
<proteinExistence type="predicted"/>
<evidence type="ECO:0000313" key="2">
    <source>
        <dbReference type="Proteomes" id="UP000243686"/>
    </source>
</evidence>
<dbReference type="PROSITE" id="PS00146">
    <property type="entry name" value="BETA_LACTAMASE_A"/>
    <property type="match status" value="1"/>
</dbReference>
<dbReference type="EMBL" id="KV895675">
    <property type="protein sequence ID" value="OON17230.1"/>
    <property type="molecule type" value="Genomic_DNA"/>
</dbReference>
<evidence type="ECO:0000313" key="1">
    <source>
        <dbReference type="EMBL" id="OON17230.1"/>
    </source>
</evidence>
<feature type="non-terminal residue" evidence="1">
    <location>
        <position position="235"/>
    </location>
</feature>